<dbReference type="Proteomes" id="UP000582659">
    <property type="component" value="Unassembled WGS sequence"/>
</dbReference>
<evidence type="ECO:0000313" key="2">
    <source>
        <dbReference type="Proteomes" id="UP000095284"/>
    </source>
</evidence>
<organism evidence="2 4">
    <name type="scientific">Bursaphelenchus xylophilus</name>
    <name type="common">Pinewood nematode worm</name>
    <name type="synonym">Aphelenchoides xylophilus</name>
    <dbReference type="NCBI Taxonomy" id="6326"/>
    <lineage>
        <taxon>Eukaryota</taxon>
        <taxon>Metazoa</taxon>
        <taxon>Ecdysozoa</taxon>
        <taxon>Nematoda</taxon>
        <taxon>Chromadorea</taxon>
        <taxon>Rhabditida</taxon>
        <taxon>Tylenchina</taxon>
        <taxon>Tylenchomorpha</taxon>
        <taxon>Aphelenchoidea</taxon>
        <taxon>Aphelenchoididae</taxon>
        <taxon>Bursaphelenchus</taxon>
    </lineage>
</organism>
<protein>
    <submittedName>
        <fullName evidence="1">(pine wood nematode) hypothetical protein</fullName>
    </submittedName>
</protein>
<evidence type="ECO:0000313" key="3">
    <source>
        <dbReference type="Proteomes" id="UP000659654"/>
    </source>
</evidence>
<dbReference type="EMBL" id="CAJFCV020000004">
    <property type="protein sequence ID" value="CAG9112933.1"/>
    <property type="molecule type" value="Genomic_DNA"/>
</dbReference>
<keyword evidence="3" id="KW-1185">Reference proteome</keyword>
<dbReference type="WBParaSite" id="BXY_1183100.1">
    <property type="protein sequence ID" value="BXY_1183100.1"/>
    <property type="gene ID" value="BXY_1183100"/>
</dbReference>
<evidence type="ECO:0000313" key="1">
    <source>
        <dbReference type="EMBL" id="CAD5224195.1"/>
    </source>
</evidence>
<dbReference type="AlphaFoldDB" id="A0A1I7SFL9"/>
<reference evidence="1" key="2">
    <citation type="submission" date="2020-09" db="EMBL/GenBank/DDBJ databases">
        <authorList>
            <person name="Kikuchi T."/>
        </authorList>
    </citation>
    <scope>NUCLEOTIDE SEQUENCE</scope>
    <source>
        <strain evidence="1">Ka4C1</strain>
    </source>
</reference>
<dbReference type="EMBL" id="CAJFDI010000004">
    <property type="protein sequence ID" value="CAD5224195.1"/>
    <property type="molecule type" value="Genomic_DNA"/>
</dbReference>
<sequence length="96" mass="10648">MSIKTNGVSALNRIKSEFALQYRAHESVKITMIGIILRALGRLTCALYNEKTYAQCGAAMANGYEQTGGKRWDFLEINDLFITSSACHKPQCESAK</sequence>
<evidence type="ECO:0000313" key="4">
    <source>
        <dbReference type="WBParaSite" id="BXY_1183100.1"/>
    </source>
</evidence>
<reference evidence="4" key="1">
    <citation type="submission" date="2016-11" db="UniProtKB">
        <authorList>
            <consortium name="WormBaseParasite"/>
        </authorList>
    </citation>
    <scope>IDENTIFICATION</scope>
</reference>
<gene>
    <name evidence="1" type="ORF">BXYJ_LOCUS7922</name>
</gene>
<proteinExistence type="predicted"/>
<dbReference type="Proteomes" id="UP000095284">
    <property type="component" value="Unplaced"/>
</dbReference>
<accession>A0A1I7SFL9</accession>
<name>A0A1I7SFL9_BURXY</name>
<dbReference type="Proteomes" id="UP000659654">
    <property type="component" value="Unassembled WGS sequence"/>
</dbReference>